<keyword evidence="8" id="KW-0234">DNA repair</keyword>
<evidence type="ECO:0000256" key="2">
    <source>
        <dbReference type="ARBA" id="ARBA00022723"/>
    </source>
</evidence>
<feature type="domain" description="Fe2OG dioxygenase" evidence="9">
    <location>
        <begin position="95"/>
        <end position="192"/>
    </location>
</feature>
<sequence>MSFELAAKIDGFAFEPHFLGEAEARDLFARLVHGLAWTQPTIALFGVRRPIPRLEAWYGDLDARYRYSGIAHEPMPWTPELAALRDRLRSYAGEPFNSVLANLYRDGRDSNGWHSDDEAELGPTPTIASLSLGATRRFYIKATASGERHAFELSNGSLLLMSGASQQLWRHTVPKEPQVQHARINLTFRTILAS</sequence>
<evidence type="ECO:0000256" key="5">
    <source>
        <dbReference type="ARBA" id="ARBA00022964"/>
    </source>
</evidence>
<dbReference type="PANTHER" id="PTHR31573">
    <property type="entry name" value="ALPHA-KETOGLUTARATE-DEPENDENT DIOXYGENASE ALKB HOMOLOG 2"/>
    <property type="match status" value="1"/>
</dbReference>
<dbReference type="InterPro" id="IPR032852">
    <property type="entry name" value="ALKBH2"/>
</dbReference>
<name>E6Q3N4_9ZZZZ</name>
<comment type="caution">
    <text evidence="10">The sequence shown here is derived from an EMBL/GenBank/DDBJ whole genome shotgun (WGS) entry which is preliminary data.</text>
</comment>
<accession>E6Q3N4</accession>
<dbReference type="InterPro" id="IPR005123">
    <property type="entry name" value="Oxoglu/Fe-dep_dioxygenase_dom"/>
</dbReference>
<reference evidence="10" key="1">
    <citation type="submission" date="2009-10" db="EMBL/GenBank/DDBJ databases">
        <title>Diversity of trophic interactions inside an arsenic-rich microbial ecosystem.</title>
        <authorList>
            <person name="Bertin P.N."/>
            <person name="Heinrich-Salmeron A."/>
            <person name="Pelletier E."/>
            <person name="Goulhen-Chollet F."/>
            <person name="Arsene-Ploetze F."/>
            <person name="Gallien S."/>
            <person name="Calteau A."/>
            <person name="Vallenet D."/>
            <person name="Casiot C."/>
            <person name="Chane-Woon-Ming B."/>
            <person name="Giloteaux L."/>
            <person name="Barakat M."/>
            <person name="Bonnefoy V."/>
            <person name="Bruneel O."/>
            <person name="Chandler M."/>
            <person name="Cleiss J."/>
            <person name="Duran R."/>
            <person name="Elbaz-Poulichet F."/>
            <person name="Fonknechten N."/>
            <person name="Lauga B."/>
            <person name="Mornico D."/>
            <person name="Ortet P."/>
            <person name="Schaeffer C."/>
            <person name="Siguier P."/>
            <person name="Alexander Thil Smith A."/>
            <person name="Van Dorsselaer A."/>
            <person name="Weissenbach J."/>
            <person name="Medigue C."/>
            <person name="Le Paslier D."/>
        </authorList>
    </citation>
    <scope>NUCLEOTIDE SEQUENCE</scope>
</reference>
<dbReference type="GO" id="GO:0035516">
    <property type="term" value="F:broad specificity oxidative DNA demethylase activity"/>
    <property type="evidence" value="ECO:0007669"/>
    <property type="project" value="TreeGrafter"/>
</dbReference>
<comment type="cofactor">
    <cofactor evidence="1">
        <name>Fe(2+)</name>
        <dbReference type="ChEBI" id="CHEBI:29033"/>
    </cofactor>
</comment>
<dbReference type="GO" id="GO:0051747">
    <property type="term" value="F:cytosine C-5 DNA demethylase activity"/>
    <property type="evidence" value="ECO:0007669"/>
    <property type="project" value="TreeGrafter"/>
</dbReference>
<evidence type="ECO:0000256" key="7">
    <source>
        <dbReference type="ARBA" id="ARBA00023004"/>
    </source>
</evidence>
<keyword evidence="2" id="KW-0479">Metal-binding</keyword>
<dbReference type="InterPro" id="IPR037151">
    <property type="entry name" value="AlkB-like_sf"/>
</dbReference>
<evidence type="ECO:0000256" key="1">
    <source>
        <dbReference type="ARBA" id="ARBA00001954"/>
    </source>
</evidence>
<evidence type="ECO:0000256" key="8">
    <source>
        <dbReference type="ARBA" id="ARBA00023204"/>
    </source>
</evidence>
<evidence type="ECO:0000256" key="4">
    <source>
        <dbReference type="ARBA" id="ARBA00022842"/>
    </source>
</evidence>
<dbReference type="Pfam" id="PF13532">
    <property type="entry name" value="2OG-FeII_Oxy_2"/>
    <property type="match status" value="1"/>
</dbReference>
<evidence type="ECO:0000256" key="3">
    <source>
        <dbReference type="ARBA" id="ARBA00022763"/>
    </source>
</evidence>
<proteinExistence type="predicted"/>
<dbReference type="Gene3D" id="2.60.120.590">
    <property type="entry name" value="Alpha-ketoglutarate-dependent dioxygenase AlkB-like"/>
    <property type="match status" value="1"/>
</dbReference>
<dbReference type="AlphaFoldDB" id="E6Q3N4"/>
<keyword evidence="3" id="KW-0227">DNA damage</keyword>
<organism evidence="10">
    <name type="scientific">mine drainage metagenome</name>
    <dbReference type="NCBI Taxonomy" id="410659"/>
    <lineage>
        <taxon>unclassified sequences</taxon>
        <taxon>metagenomes</taxon>
        <taxon>ecological metagenomes</taxon>
    </lineage>
</organism>
<dbReference type="FunFam" id="2.60.120.590:FF:000004">
    <property type="entry name" value="DNA oxidative demethylase ALKBH2"/>
    <property type="match status" value="1"/>
</dbReference>
<evidence type="ECO:0000313" key="10">
    <source>
        <dbReference type="EMBL" id="CBI01795.1"/>
    </source>
</evidence>
<keyword evidence="5" id="KW-0223">Dioxygenase</keyword>
<dbReference type="SUPFAM" id="SSF51197">
    <property type="entry name" value="Clavaminate synthase-like"/>
    <property type="match status" value="1"/>
</dbReference>
<evidence type="ECO:0000256" key="6">
    <source>
        <dbReference type="ARBA" id="ARBA00023002"/>
    </source>
</evidence>
<dbReference type="EMBL" id="CABO01000025">
    <property type="protein sequence ID" value="CBI01795.1"/>
    <property type="molecule type" value="Genomic_DNA"/>
</dbReference>
<keyword evidence="6" id="KW-0560">Oxidoreductase</keyword>
<keyword evidence="7" id="KW-0408">Iron</keyword>
<dbReference type="GO" id="GO:0008198">
    <property type="term" value="F:ferrous iron binding"/>
    <property type="evidence" value="ECO:0007669"/>
    <property type="project" value="TreeGrafter"/>
</dbReference>
<gene>
    <name evidence="10" type="primary">alkB</name>
    <name evidence="10" type="ORF">CARN4_0787</name>
</gene>
<dbReference type="InterPro" id="IPR027450">
    <property type="entry name" value="AlkB-like"/>
</dbReference>
<keyword evidence="4" id="KW-0460">Magnesium</keyword>
<protein>
    <submittedName>
        <fullName evidence="10">DNA repair system specific for alkylated DNA</fullName>
    </submittedName>
</protein>
<dbReference type="GO" id="GO:0006307">
    <property type="term" value="P:DNA alkylation repair"/>
    <property type="evidence" value="ECO:0007669"/>
    <property type="project" value="TreeGrafter"/>
</dbReference>
<dbReference type="PROSITE" id="PS51471">
    <property type="entry name" value="FE2OG_OXY"/>
    <property type="match status" value="1"/>
</dbReference>
<dbReference type="PANTHER" id="PTHR31573:SF1">
    <property type="entry name" value="DNA OXIDATIVE DEMETHYLASE ALKBH2"/>
    <property type="match status" value="1"/>
</dbReference>
<evidence type="ECO:0000259" key="9">
    <source>
        <dbReference type="PROSITE" id="PS51471"/>
    </source>
</evidence>